<dbReference type="AlphaFoldDB" id="A0A1R3INV5"/>
<proteinExistence type="predicted"/>
<dbReference type="Proteomes" id="UP000188268">
    <property type="component" value="Unassembled WGS sequence"/>
</dbReference>
<keyword evidence="2" id="KW-1185">Reference proteome</keyword>
<dbReference type="Gramene" id="OMO84265">
    <property type="protein sequence ID" value="OMO84265"/>
    <property type="gene ID" value="CCACVL1_10910"/>
</dbReference>
<comment type="caution">
    <text evidence="1">The sequence shown here is derived from an EMBL/GenBank/DDBJ whole genome shotgun (WGS) entry which is preliminary data.</text>
</comment>
<organism evidence="1 2">
    <name type="scientific">Corchorus capsularis</name>
    <name type="common">Jute</name>
    <dbReference type="NCBI Taxonomy" id="210143"/>
    <lineage>
        <taxon>Eukaryota</taxon>
        <taxon>Viridiplantae</taxon>
        <taxon>Streptophyta</taxon>
        <taxon>Embryophyta</taxon>
        <taxon>Tracheophyta</taxon>
        <taxon>Spermatophyta</taxon>
        <taxon>Magnoliopsida</taxon>
        <taxon>eudicotyledons</taxon>
        <taxon>Gunneridae</taxon>
        <taxon>Pentapetalae</taxon>
        <taxon>rosids</taxon>
        <taxon>malvids</taxon>
        <taxon>Malvales</taxon>
        <taxon>Malvaceae</taxon>
        <taxon>Grewioideae</taxon>
        <taxon>Apeibeae</taxon>
        <taxon>Corchorus</taxon>
    </lineage>
</organism>
<evidence type="ECO:0000313" key="2">
    <source>
        <dbReference type="Proteomes" id="UP000188268"/>
    </source>
</evidence>
<name>A0A1R3INV5_COCAP</name>
<protein>
    <submittedName>
        <fullName evidence="1">Uncharacterized protein</fullName>
    </submittedName>
</protein>
<evidence type="ECO:0000313" key="1">
    <source>
        <dbReference type="EMBL" id="OMO84265.1"/>
    </source>
</evidence>
<sequence>MAMAINANPMCYPPTGLDK</sequence>
<gene>
    <name evidence="1" type="ORF">CCACVL1_10910</name>
</gene>
<dbReference type="EMBL" id="AWWV01009739">
    <property type="protein sequence ID" value="OMO84265.1"/>
    <property type="molecule type" value="Genomic_DNA"/>
</dbReference>
<accession>A0A1R3INV5</accession>
<reference evidence="1 2" key="1">
    <citation type="submission" date="2013-09" db="EMBL/GenBank/DDBJ databases">
        <title>Corchorus capsularis genome sequencing.</title>
        <authorList>
            <person name="Alam M."/>
            <person name="Haque M.S."/>
            <person name="Islam M.S."/>
            <person name="Emdad E.M."/>
            <person name="Islam M.M."/>
            <person name="Ahmed B."/>
            <person name="Halim A."/>
            <person name="Hossen Q.M.M."/>
            <person name="Hossain M.Z."/>
            <person name="Ahmed R."/>
            <person name="Khan M.M."/>
            <person name="Islam R."/>
            <person name="Rashid M.M."/>
            <person name="Khan S.A."/>
            <person name="Rahman M.S."/>
            <person name="Alam M."/>
        </authorList>
    </citation>
    <scope>NUCLEOTIDE SEQUENCE [LARGE SCALE GENOMIC DNA]</scope>
    <source>
        <strain evidence="2">cv. CVL-1</strain>
        <tissue evidence="1">Whole seedling</tissue>
    </source>
</reference>